<dbReference type="PANTHER" id="PTHR11860">
    <property type="entry name" value="POLYMERIC-IMMUNOGLOBULIN RECEPTOR"/>
    <property type="match status" value="1"/>
</dbReference>
<dbReference type="InterPro" id="IPR036179">
    <property type="entry name" value="Ig-like_dom_sf"/>
</dbReference>
<dbReference type="InterPro" id="IPR013783">
    <property type="entry name" value="Ig-like_fold"/>
</dbReference>
<evidence type="ECO:0000313" key="6">
    <source>
        <dbReference type="Proteomes" id="UP000265040"/>
    </source>
</evidence>
<comment type="subcellular location">
    <subcellularLocation>
        <location evidence="1">Membrane</location>
    </subcellularLocation>
</comment>
<dbReference type="Pfam" id="PF07686">
    <property type="entry name" value="V-set"/>
    <property type="match status" value="1"/>
</dbReference>
<dbReference type="PANTHER" id="PTHR11860:SF87">
    <property type="entry name" value="CMRF35-LIKE MOLECULE 8"/>
    <property type="match status" value="1"/>
</dbReference>
<keyword evidence="6" id="KW-1185">Reference proteome</keyword>
<gene>
    <name evidence="5" type="primary">TIMD4</name>
</gene>
<keyword evidence="3" id="KW-0472">Membrane</keyword>
<dbReference type="Proteomes" id="UP000265040">
    <property type="component" value="Chromosome 1"/>
</dbReference>
<name>A0A7N6ATE1_ANATE</name>
<dbReference type="InParanoid" id="A0A7N6ATE1"/>
<dbReference type="Gene3D" id="2.60.40.10">
    <property type="entry name" value="Immunoglobulins"/>
    <property type="match status" value="1"/>
</dbReference>
<dbReference type="GO" id="GO:0005886">
    <property type="term" value="C:plasma membrane"/>
    <property type="evidence" value="ECO:0007669"/>
    <property type="project" value="TreeGrafter"/>
</dbReference>
<evidence type="ECO:0000313" key="5">
    <source>
        <dbReference type="Ensembl" id="ENSATEP00000052664.1"/>
    </source>
</evidence>
<dbReference type="InterPro" id="IPR003599">
    <property type="entry name" value="Ig_sub"/>
</dbReference>
<dbReference type="InterPro" id="IPR050671">
    <property type="entry name" value="CD300_family_receptors"/>
</dbReference>
<dbReference type="SMART" id="SM00409">
    <property type="entry name" value="IG"/>
    <property type="match status" value="1"/>
</dbReference>
<evidence type="ECO:0000256" key="3">
    <source>
        <dbReference type="ARBA" id="ARBA00023136"/>
    </source>
</evidence>
<dbReference type="InterPro" id="IPR013106">
    <property type="entry name" value="Ig_V-set"/>
</dbReference>
<dbReference type="GO" id="GO:0004888">
    <property type="term" value="F:transmembrane signaling receptor activity"/>
    <property type="evidence" value="ECO:0007669"/>
    <property type="project" value="TreeGrafter"/>
</dbReference>
<dbReference type="AlphaFoldDB" id="A0A7N6ATE1"/>
<accession>A0A7N6ATE1</accession>
<protein>
    <recommendedName>
        <fullName evidence="4">Immunoglobulin domain-containing protein</fullName>
    </recommendedName>
</protein>
<dbReference type="SUPFAM" id="SSF48726">
    <property type="entry name" value="Immunoglobulin"/>
    <property type="match status" value="1"/>
</dbReference>
<dbReference type="GeneTree" id="ENSGT00940000177455"/>
<evidence type="ECO:0000259" key="4">
    <source>
        <dbReference type="SMART" id="SM00409"/>
    </source>
</evidence>
<proteinExistence type="predicted"/>
<reference evidence="5" key="3">
    <citation type="submission" date="2025-09" db="UniProtKB">
        <authorList>
            <consortium name="Ensembl"/>
        </authorList>
    </citation>
    <scope>IDENTIFICATION</scope>
</reference>
<keyword evidence="2" id="KW-0812">Transmembrane</keyword>
<dbReference type="Ensembl" id="ENSATET00000058093.1">
    <property type="protein sequence ID" value="ENSATEP00000052664.1"/>
    <property type="gene ID" value="ENSATEG00000025487.1"/>
</dbReference>
<dbReference type="OrthoDB" id="8442846at2759"/>
<sequence>LGTASALLEVSGHVGGEVSILCSASWTTDSNSEHNNMYFCKGICSRDNILIQTERERQSGRITLVDWRNGTITVSISQVQLSDAGTYWCGVDRPGLDTFTAVTLTVKKSKGNVYVYHHITATSSISVAHTEAATVPPGVSPKRTTRKILRATQLISEMDTSGPSYVSTSRRKIQFYINRV</sequence>
<reference evidence="5" key="1">
    <citation type="submission" date="2021-04" db="EMBL/GenBank/DDBJ databases">
        <authorList>
            <consortium name="Wellcome Sanger Institute Data Sharing"/>
        </authorList>
    </citation>
    <scope>NUCLEOTIDE SEQUENCE [LARGE SCALE GENOMIC DNA]</scope>
</reference>
<evidence type="ECO:0000256" key="2">
    <source>
        <dbReference type="ARBA" id="ARBA00022692"/>
    </source>
</evidence>
<evidence type="ECO:0000256" key="1">
    <source>
        <dbReference type="ARBA" id="ARBA00004370"/>
    </source>
</evidence>
<reference evidence="5" key="2">
    <citation type="submission" date="2025-08" db="UniProtKB">
        <authorList>
            <consortium name="Ensembl"/>
        </authorList>
    </citation>
    <scope>IDENTIFICATION</scope>
</reference>
<feature type="domain" description="Immunoglobulin" evidence="4">
    <location>
        <begin position="7"/>
        <end position="107"/>
    </location>
</feature>
<organism evidence="5 6">
    <name type="scientific">Anabas testudineus</name>
    <name type="common">Climbing perch</name>
    <name type="synonym">Anthias testudineus</name>
    <dbReference type="NCBI Taxonomy" id="64144"/>
    <lineage>
        <taxon>Eukaryota</taxon>
        <taxon>Metazoa</taxon>
        <taxon>Chordata</taxon>
        <taxon>Craniata</taxon>
        <taxon>Vertebrata</taxon>
        <taxon>Euteleostomi</taxon>
        <taxon>Actinopterygii</taxon>
        <taxon>Neopterygii</taxon>
        <taxon>Teleostei</taxon>
        <taxon>Neoteleostei</taxon>
        <taxon>Acanthomorphata</taxon>
        <taxon>Anabantaria</taxon>
        <taxon>Anabantiformes</taxon>
        <taxon>Anabantoidei</taxon>
        <taxon>Anabantidae</taxon>
        <taxon>Anabas</taxon>
    </lineage>
</organism>